<protein>
    <submittedName>
        <fullName evidence="1">Uncharacterized protein</fullName>
    </submittedName>
</protein>
<dbReference type="EMBL" id="JAKIKU010000010">
    <property type="protein sequence ID" value="MCL1047008.1"/>
    <property type="molecule type" value="Genomic_DNA"/>
</dbReference>
<proteinExistence type="predicted"/>
<name>A0ABT0KT24_9GAMM</name>
<dbReference type="RefSeq" id="WP_248956537.1">
    <property type="nucleotide sequence ID" value="NZ_JAKIKU010000010.1"/>
</dbReference>
<reference evidence="1 2" key="1">
    <citation type="submission" date="2022-01" db="EMBL/GenBank/DDBJ databases">
        <title>Whole genome-based taxonomy of the Shewanellaceae.</title>
        <authorList>
            <person name="Martin-Rodriguez A.J."/>
        </authorList>
    </citation>
    <scope>NUCLEOTIDE SEQUENCE [LARGE SCALE GENOMIC DNA]</scope>
    <source>
        <strain evidence="1 2">DSM 24955</strain>
    </source>
</reference>
<sequence length="111" mass="12056">MLERMYFCSNLIDSVEHAIDEGNTEQATANLQALRNLINGLKFGDASTLKVIKKVAEATGVEDIQTLERLVLAGCTVAARGHGTSKQTFAELLKREAGIARQITLPMLGVR</sequence>
<keyword evidence="2" id="KW-1185">Reference proteome</keyword>
<gene>
    <name evidence="1" type="ORF">L2737_17045</name>
</gene>
<dbReference type="Proteomes" id="UP001202134">
    <property type="component" value="Unassembled WGS sequence"/>
</dbReference>
<evidence type="ECO:0000313" key="2">
    <source>
        <dbReference type="Proteomes" id="UP001202134"/>
    </source>
</evidence>
<accession>A0ABT0KT24</accession>
<organism evidence="1 2">
    <name type="scientific">Shewanella electrodiphila</name>
    <dbReference type="NCBI Taxonomy" id="934143"/>
    <lineage>
        <taxon>Bacteria</taxon>
        <taxon>Pseudomonadati</taxon>
        <taxon>Pseudomonadota</taxon>
        <taxon>Gammaproteobacteria</taxon>
        <taxon>Alteromonadales</taxon>
        <taxon>Shewanellaceae</taxon>
        <taxon>Shewanella</taxon>
    </lineage>
</organism>
<comment type="caution">
    <text evidence="1">The sequence shown here is derived from an EMBL/GenBank/DDBJ whole genome shotgun (WGS) entry which is preliminary data.</text>
</comment>
<evidence type="ECO:0000313" key="1">
    <source>
        <dbReference type="EMBL" id="MCL1047008.1"/>
    </source>
</evidence>